<proteinExistence type="predicted"/>
<organism evidence="4 5">
    <name type="scientific">Paramarasmius palmivorus</name>
    <dbReference type="NCBI Taxonomy" id="297713"/>
    <lineage>
        <taxon>Eukaryota</taxon>
        <taxon>Fungi</taxon>
        <taxon>Dikarya</taxon>
        <taxon>Basidiomycota</taxon>
        <taxon>Agaricomycotina</taxon>
        <taxon>Agaricomycetes</taxon>
        <taxon>Agaricomycetidae</taxon>
        <taxon>Agaricales</taxon>
        <taxon>Marasmiineae</taxon>
        <taxon>Marasmiaceae</taxon>
        <taxon>Paramarasmius</taxon>
    </lineage>
</organism>
<evidence type="ECO:0000259" key="3">
    <source>
        <dbReference type="Pfam" id="PF20153"/>
    </source>
</evidence>
<dbReference type="InterPro" id="IPR045338">
    <property type="entry name" value="DUF6535"/>
</dbReference>
<accession>A0AAW0BFZ3</accession>
<feature type="region of interest" description="Disordered" evidence="1">
    <location>
        <begin position="700"/>
        <end position="757"/>
    </location>
</feature>
<feature type="region of interest" description="Disordered" evidence="1">
    <location>
        <begin position="811"/>
        <end position="846"/>
    </location>
</feature>
<keyword evidence="2" id="KW-0812">Transmembrane</keyword>
<reference evidence="4 5" key="1">
    <citation type="submission" date="2024-01" db="EMBL/GenBank/DDBJ databases">
        <title>A draft genome for a cacao thread blight-causing isolate of Paramarasmius palmivorus.</title>
        <authorList>
            <person name="Baruah I.K."/>
            <person name="Bukari Y."/>
            <person name="Amoako-Attah I."/>
            <person name="Meinhardt L.W."/>
            <person name="Bailey B.A."/>
            <person name="Cohen S.P."/>
        </authorList>
    </citation>
    <scope>NUCLEOTIDE SEQUENCE [LARGE SCALE GENOMIC DNA]</scope>
    <source>
        <strain evidence="4 5">GH-12</strain>
    </source>
</reference>
<feature type="transmembrane region" description="Helical" evidence="2">
    <location>
        <begin position="176"/>
        <end position="198"/>
    </location>
</feature>
<gene>
    <name evidence="4" type="ORF">VNI00_016310</name>
</gene>
<evidence type="ECO:0000313" key="4">
    <source>
        <dbReference type="EMBL" id="KAK7024459.1"/>
    </source>
</evidence>
<feature type="compositionally biased region" description="Polar residues" evidence="1">
    <location>
        <begin position="703"/>
        <end position="719"/>
    </location>
</feature>
<feature type="transmembrane region" description="Helical" evidence="2">
    <location>
        <begin position="118"/>
        <end position="135"/>
    </location>
</feature>
<evidence type="ECO:0000313" key="5">
    <source>
        <dbReference type="Proteomes" id="UP001383192"/>
    </source>
</evidence>
<comment type="caution">
    <text evidence="4">The sequence shown here is derived from an EMBL/GenBank/DDBJ whole genome shotgun (WGS) entry which is preliminary data.</text>
</comment>
<protein>
    <recommendedName>
        <fullName evidence="3">DUF6535 domain-containing protein</fullName>
    </recommendedName>
</protein>
<dbReference type="Pfam" id="PF20153">
    <property type="entry name" value="DUF6535"/>
    <property type="match status" value="1"/>
</dbReference>
<dbReference type="EMBL" id="JAYKXP010000124">
    <property type="protein sequence ID" value="KAK7024459.1"/>
    <property type="molecule type" value="Genomic_DNA"/>
</dbReference>
<evidence type="ECO:0000256" key="1">
    <source>
        <dbReference type="SAM" id="MobiDB-lite"/>
    </source>
</evidence>
<dbReference type="AlphaFoldDB" id="A0AAW0BFZ3"/>
<feature type="compositionally biased region" description="Basic and acidic residues" evidence="1">
    <location>
        <begin position="813"/>
        <end position="825"/>
    </location>
</feature>
<evidence type="ECO:0000256" key="2">
    <source>
        <dbReference type="SAM" id="Phobius"/>
    </source>
</evidence>
<feature type="compositionally biased region" description="Polar residues" evidence="1">
    <location>
        <begin position="726"/>
        <end position="748"/>
    </location>
</feature>
<keyword evidence="2" id="KW-1133">Transmembrane helix</keyword>
<feature type="region of interest" description="Disordered" evidence="1">
    <location>
        <begin position="63"/>
        <end position="90"/>
    </location>
</feature>
<sequence>MDCGAEVTPWDMDHDATRGSRNGSKLSKEAKKTDSEEKMEQLERDEDGILRLDQMNQIPHEWEQWTRKEDEEKKYEKGKEPLQGERKAASERSWERLQAEVKKYDDGLVVGYKEDIDTLLVFAGLFSAVVTAFLIESYQWLSEDTTVIILTQISQQLDGTQTPSQSVPFKPEASSIRINCFWFLSLIFSLTSALFGLLCKQWLREHQRDVPTRMPGEDLALRQLRRDSFEKWGIASFLSALPILLEIALIFFFIGVLDLLWALQPLLFGICFTAIALSVGLYVLTTILPTITIPCDQEFIRTWDPAVQGYYCNFGQLAYQFVCPYKSPQAWAIYKLFPKPLLNIPFLDRFTKTHLRPLWDHIQAQATSWSAFDLRVVRQFDQEVFLSKLAPPFRLQIFELRALQWAVAIFRDSPSMIPHLENVLETLPRSVAISAALDRWDIMMWEVKKWDIGTYLRYPDHFPSMPKPITSDVPLHSQEGIEMLFWHRLWNIYAECHSHTILLGELEEFVKKFPKSSRNFQFFIPFPLATALWSHEDPWVRQQSLRLLQFFEDSWRPSIGYDEEKHDKERLAFANALARHICFSDRPSALLTSRRGQLFIRFIHNEMINRRFYRDLFVWTEWQNTIEKVVEVGQLPSDYFVPLPKRDDDSLLLELELPQDEPIRYSIGTVPSQFSLYQNEDEGRTPHADNADERIDIQVHGSCGNTTSGIPNLGASNSDNRGDSGLQATDENSALPPNNNEPAATTRTVAGGANHGDSKVQLTEGLAKGSLVPLSTEGDEPNVPRGIAPPNIDPDQATEDGAHTVFALSTGDESTRDDHGEHVVDDIGGPGSLRNQGVRGGDGGRGWNVINDPNHLRMHRFCP</sequence>
<dbReference type="Proteomes" id="UP001383192">
    <property type="component" value="Unassembled WGS sequence"/>
</dbReference>
<feature type="transmembrane region" description="Helical" evidence="2">
    <location>
        <begin position="266"/>
        <end position="284"/>
    </location>
</feature>
<feature type="domain" description="DUF6535" evidence="3">
    <location>
        <begin position="94"/>
        <end position="262"/>
    </location>
</feature>
<feature type="compositionally biased region" description="Basic and acidic residues" evidence="1">
    <location>
        <begin position="26"/>
        <end position="50"/>
    </location>
</feature>
<feature type="region of interest" description="Disordered" evidence="1">
    <location>
        <begin position="1"/>
        <end position="50"/>
    </location>
</feature>
<name>A0AAW0BFZ3_9AGAR</name>
<keyword evidence="5" id="KW-1185">Reference proteome</keyword>
<keyword evidence="2" id="KW-0472">Membrane</keyword>
<feature type="transmembrane region" description="Helical" evidence="2">
    <location>
        <begin position="232"/>
        <end position="254"/>
    </location>
</feature>